<name>A0AAW2V198_SESRA</name>
<dbReference type="EMBL" id="JACGWJ010000004">
    <property type="protein sequence ID" value="KAL0423520.1"/>
    <property type="molecule type" value="Genomic_DNA"/>
</dbReference>
<organism evidence="2">
    <name type="scientific">Sesamum radiatum</name>
    <name type="common">Black benniseed</name>
    <dbReference type="NCBI Taxonomy" id="300843"/>
    <lineage>
        <taxon>Eukaryota</taxon>
        <taxon>Viridiplantae</taxon>
        <taxon>Streptophyta</taxon>
        <taxon>Embryophyta</taxon>
        <taxon>Tracheophyta</taxon>
        <taxon>Spermatophyta</taxon>
        <taxon>Magnoliopsida</taxon>
        <taxon>eudicotyledons</taxon>
        <taxon>Gunneridae</taxon>
        <taxon>Pentapetalae</taxon>
        <taxon>asterids</taxon>
        <taxon>lamiids</taxon>
        <taxon>Lamiales</taxon>
        <taxon>Pedaliaceae</taxon>
        <taxon>Sesamum</taxon>
    </lineage>
</organism>
<accession>A0AAW2V198</accession>
<evidence type="ECO:0000256" key="1">
    <source>
        <dbReference type="SAM" id="MobiDB-lite"/>
    </source>
</evidence>
<feature type="region of interest" description="Disordered" evidence="1">
    <location>
        <begin position="1"/>
        <end position="32"/>
    </location>
</feature>
<evidence type="ECO:0000313" key="2">
    <source>
        <dbReference type="EMBL" id="KAL0423520.1"/>
    </source>
</evidence>
<reference evidence="2" key="2">
    <citation type="journal article" date="2024" name="Plant">
        <title>Genomic evolution and insights into agronomic trait innovations of Sesamum species.</title>
        <authorList>
            <person name="Miao H."/>
            <person name="Wang L."/>
            <person name="Qu L."/>
            <person name="Liu H."/>
            <person name="Sun Y."/>
            <person name="Le M."/>
            <person name="Wang Q."/>
            <person name="Wei S."/>
            <person name="Zheng Y."/>
            <person name="Lin W."/>
            <person name="Duan Y."/>
            <person name="Cao H."/>
            <person name="Xiong S."/>
            <person name="Wang X."/>
            <person name="Wei L."/>
            <person name="Li C."/>
            <person name="Ma Q."/>
            <person name="Ju M."/>
            <person name="Zhao R."/>
            <person name="Li G."/>
            <person name="Mu C."/>
            <person name="Tian Q."/>
            <person name="Mei H."/>
            <person name="Zhang T."/>
            <person name="Gao T."/>
            <person name="Zhang H."/>
        </authorList>
    </citation>
    <scope>NUCLEOTIDE SEQUENCE</scope>
    <source>
        <strain evidence="2">G02</strain>
    </source>
</reference>
<reference evidence="2" key="1">
    <citation type="submission" date="2020-06" db="EMBL/GenBank/DDBJ databases">
        <authorList>
            <person name="Li T."/>
            <person name="Hu X."/>
            <person name="Zhang T."/>
            <person name="Song X."/>
            <person name="Zhang H."/>
            <person name="Dai N."/>
            <person name="Sheng W."/>
            <person name="Hou X."/>
            <person name="Wei L."/>
        </authorList>
    </citation>
    <scope>NUCLEOTIDE SEQUENCE</scope>
    <source>
        <strain evidence="2">G02</strain>
        <tissue evidence="2">Leaf</tissue>
    </source>
</reference>
<protein>
    <submittedName>
        <fullName evidence="2">Uncharacterized protein</fullName>
    </submittedName>
</protein>
<proteinExistence type="predicted"/>
<dbReference type="AlphaFoldDB" id="A0AAW2V198"/>
<feature type="compositionally biased region" description="Basic and acidic residues" evidence="1">
    <location>
        <begin position="17"/>
        <end position="28"/>
    </location>
</feature>
<sequence>MEESNALDPSIAAKRKGRDEEKEPKEEGGTQALISHGLHALYPLNAFRGEILVVVEQQGLINQ</sequence>
<gene>
    <name evidence="2" type="ORF">Sradi_0886800</name>
</gene>
<comment type="caution">
    <text evidence="2">The sequence shown here is derived from an EMBL/GenBank/DDBJ whole genome shotgun (WGS) entry which is preliminary data.</text>
</comment>